<evidence type="ECO:0000256" key="3">
    <source>
        <dbReference type="ARBA" id="ARBA00022729"/>
    </source>
</evidence>
<dbReference type="InterPro" id="IPR018313">
    <property type="entry name" value="SBP_3_CS"/>
</dbReference>
<comment type="caution">
    <text evidence="7">The sequence shown here is derived from an EMBL/GenBank/DDBJ whole genome shotgun (WGS) entry which is preliminary data.</text>
</comment>
<dbReference type="PROSITE" id="PS51257">
    <property type="entry name" value="PROKAR_LIPOPROTEIN"/>
    <property type="match status" value="1"/>
</dbReference>
<comment type="similarity">
    <text evidence="2 4">Belongs to the bacterial solute-binding protein 3 family.</text>
</comment>
<dbReference type="Proteomes" id="UP000275395">
    <property type="component" value="Unassembled WGS sequence"/>
</dbReference>
<feature type="signal peptide" evidence="5">
    <location>
        <begin position="1"/>
        <end position="25"/>
    </location>
</feature>
<dbReference type="PANTHER" id="PTHR35936:SF17">
    <property type="entry name" value="ARGININE-BINDING EXTRACELLULAR PROTEIN ARTP"/>
    <property type="match status" value="1"/>
</dbReference>
<evidence type="ECO:0000256" key="5">
    <source>
        <dbReference type="SAM" id="SignalP"/>
    </source>
</evidence>
<dbReference type="AlphaFoldDB" id="A0A3L6ZRN8"/>
<protein>
    <submittedName>
        <fullName evidence="7">ABC transporter substrate-binding protein</fullName>
    </submittedName>
</protein>
<keyword evidence="3 5" id="KW-0732">Signal</keyword>
<evidence type="ECO:0000256" key="1">
    <source>
        <dbReference type="ARBA" id="ARBA00004196"/>
    </source>
</evidence>
<dbReference type="SUPFAM" id="SSF53850">
    <property type="entry name" value="Periplasmic binding protein-like II"/>
    <property type="match status" value="1"/>
</dbReference>
<feature type="chain" id="PRO_5039124980" evidence="5">
    <location>
        <begin position="26"/>
        <end position="305"/>
    </location>
</feature>
<dbReference type="SMART" id="SM00062">
    <property type="entry name" value="PBPb"/>
    <property type="match status" value="1"/>
</dbReference>
<evidence type="ECO:0000259" key="6">
    <source>
        <dbReference type="SMART" id="SM00062"/>
    </source>
</evidence>
<comment type="subcellular location">
    <subcellularLocation>
        <location evidence="1">Cell envelope</location>
    </subcellularLocation>
</comment>
<evidence type="ECO:0000313" key="7">
    <source>
        <dbReference type="EMBL" id="RLP70606.1"/>
    </source>
</evidence>
<dbReference type="PROSITE" id="PS01039">
    <property type="entry name" value="SBP_BACTERIAL_3"/>
    <property type="match status" value="1"/>
</dbReference>
<evidence type="ECO:0000313" key="8">
    <source>
        <dbReference type="Proteomes" id="UP000275395"/>
    </source>
</evidence>
<dbReference type="EMBL" id="RCUW01000002">
    <property type="protein sequence ID" value="RLP70606.1"/>
    <property type="molecule type" value="Genomic_DNA"/>
</dbReference>
<name>A0A3L6ZRN8_9MICO</name>
<reference evidence="7 8" key="1">
    <citation type="submission" date="2018-10" db="EMBL/GenBank/DDBJ databases">
        <authorList>
            <person name="Li J."/>
        </authorList>
    </citation>
    <scope>NUCLEOTIDE SEQUENCE [LARGE SCALE GENOMIC DNA]</scope>
    <source>
        <strain evidence="7 8">JCM 30549</strain>
    </source>
</reference>
<dbReference type="InterPro" id="IPR001638">
    <property type="entry name" value="Solute-binding_3/MltF_N"/>
</dbReference>
<proteinExistence type="inferred from homology"/>
<dbReference type="PANTHER" id="PTHR35936">
    <property type="entry name" value="MEMBRANE-BOUND LYTIC MUREIN TRANSGLYCOSYLASE F"/>
    <property type="match status" value="1"/>
</dbReference>
<feature type="domain" description="Solute-binding protein family 3/N-terminal" evidence="6">
    <location>
        <begin position="65"/>
        <end position="293"/>
    </location>
</feature>
<gene>
    <name evidence="7" type="ORF">D9V30_03705</name>
</gene>
<evidence type="ECO:0000256" key="4">
    <source>
        <dbReference type="RuleBase" id="RU003744"/>
    </source>
</evidence>
<evidence type="ECO:0000256" key="2">
    <source>
        <dbReference type="ARBA" id="ARBA00010333"/>
    </source>
</evidence>
<dbReference type="GO" id="GO:0030313">
    <property type="term" value="C:cell envelope"/>
    <property type="evidence" value="ECO:0007669"/>
    <property type="project" value="UniProtKB-SubCell"/>
</dbReference>
<organism evidence="7 8">
    <name type="scientific">Mycetocola reblochoni</name>
    <dbReference type="NCBI Taxonomy" id="331618"/>
    <lineage>
        <taxon>Bacteria</taxon>
        <taxon>Bacillati</taxon>
        <taxon>Actinomycetota</taxon>
        <taxon>Actinomycetes</taxon>
        <taxon>Micrococcales</taxon>
        <taxon>Microbacteriaceae</taxon>
        <taxon>Mycetocola</taxon>
    </lineage>
</organism>
<sequence length="305" mass="31945">MVTRTRTLGIAATGSALILALSACSSPTTPTASPTDEWAELAAGETCSQLREENPDLVGQTKTNALNPHTPGYETISADDPNSYEGFDIDLGNAIGACLGFNVDYVPVGFAELIPTVSSGQADWIVSNLYATEERAAGGVDFVSYSKVFDGILVASGNPKKLTGIDTSLCGTTVALNKGYVEVPLVEAVGPDCEAAGLDAPTVSLFDSSADCVQAILSGRADSYMNDINTVMRYIAEHPDDLDSAETVMLDYEIGIGIPQGEHAFRDAVAAAIAQIQSEGIQQELAARWKLESSEDAEPTILSVG</sequence>
<dbReference type="CDD" id="cd01004">
    <property type="entry name" value="PBP2_MidA_like"/>
    <property type="match status" value="1"/>
</dbReference>
<dbReference type="Pfam" id="PF00497">
    <property type="entry name" value="SBP_bac_3"/>
    <property type="match status" value="1"/>
</dbReference>
<dbReference type="Gene3D" id="3.40.190.10">
    <property type="entry name" value="Periplasmic binding protein-like II"/>
    <property type="match status" value="2"/>
</dbReference>
<accession>A0A3L6ZRN8</accession>